<comment type="subcellular location">
    <subcellularLocation>
        <location evidence="1">Cell membrane</location>
        <topology evidence="1">Multi-pass membrane protein</topology>
    </subcellularLocation>
</comment>
<feature type="transmembrane region" description="Helical" evidence="6">
    <location>
        <begin position="149"/>
        <end position="169"/>
    </location>
</feature>
<dbReference type="RefSeq" id="WP_076367876.1">
    <property type="nucleotide sequence ID" value="NZ_FTOM01000014.1"/>
</dbReference>
<organism evidence="7 8">
    <name type="scientific">Phaeovulum vinaykumarii</name>
    <dbReference type="NCBI Taxonomy" id="407234"/>
    <lineage>
        <taxon>Bacteria</taxon>
        <taxon>Pseudomonadati</taxon>
        <taxon>Pseudomonadota</taxon>
        <taxon>Alphaproteobacteria</taxon>
        <taxon>Rhodobacterales</taxon>
        <taxon>Paracoccaceae</taxon>
        <taxon>Phaeovulum</taxon>
    </lineage>
</organism>
<dbReference type="InterPro" id="IPR050833">
    <property type="entry name" value="Poly_Biosynth_Transport"/>
</dbReference>
<dbReference type="Proteomes" id="UP000186098">
    <property type="component" value="Unassembled WGS sequence"/>
</dbReference>
<evidence type="ECO:0000256" key="5">
    <source>
        <dbReference type="ARBA" id="ARBA00023136"/>
    </source>
</evidence>
<feature type="transmembrane region" description="Helical" evidence="6">
    <location>
        <begin position="265"/>
        <end position="284"/>
    </location>
</feature>
<dbReference type="PANTHER" id="PTHR30250:SF11">
    <property type="entry name" value="O-ANTIGEN TRANSPORTER-RELATED"/>
    <property type="match status" value="1"/>
</dbReference>
<dbReference type="STRING" id="407234.SAMN05421795_11416"/>
<evidence type="ECO:0000313" key="7">
    <source>
        <dbReference type="EMBL" id="SIS92462.1"/>
    </source>
</evidence>
<feature type="transmembrane region" description="Helical" evidence="6">
    <location>
        <begin position="117"/>
        <end position="137"/>
    </location>
</feature>
<keyword evidence="4 6" id="KW-1133">Transmembrane helix</keyword>
<feature type="transmembrane region" description="Helical" evidence="6">
    <location>
        <begin position="181"/>
        <end position="200"/>
    </location>
</feature>
<keyword evidence="8" id="KW-1185">Reference proteome</keyword>
<proteinExistence type="predicted"/>
<feature type="transmembrane region" description="Helical" evidence="6">
    <location>
        <begin position="12"/>
        <end position="32"/>
    </location>
</feature>
<feature type="transmembrane region" description="Helical" evidence="6">
    <location>
        <begin position="232"/>
        <end position="253"/>
    </location>
</feature>
<keyword evidence="5 6" id="KW-0472">Membrane</keyword>
<evidence type="ECO:0000256" key="2">
    <source>
        <dbReference type="ARBA" id="ARBA00022475"/>
    </source>
</evidence>
<dbReference type="AlphaFoldDB" id="A0A1N7N2B3"/>
<dbReference type="GO" id="GO:0005886">
    <property type="term" value="C:plasma membrane"/>
    <property type="evidence" value="ECO:0007669"/>
    <property type="project" value="UniProtKB-SubCell"/>
</dbReference>
<evidence type="ECO:0000256" key="1">
    <source>
        <dbReference type="ARBA" id="ARBA00004651"/>
    </source>
</evidence>
<feature type="transmembrane region" description="Helical" evidence="6">
    <location>
        <begin position="305"/>
        <end position="323"/>
    </location>
</feature>
<dbReference type="InterPro" id="IPR002797">
    <property type="entry name" value="Polysacc_synth"/>
</dbReference>
<evidence type="ECO:0000256" key="3">
    <source>
        <dbReference type="ARBA" id="ARBA00022692"/>
    </source>
</evidence>
<feature type="transmembrane region" description="Helical" evidence="6">
    <location>
        <begin position="82"/>
        <end position="105"/>
    </location>
</feature>
<feature type="transmembrane region" description="Helical" evidence="6">
    <location>
        <begin position="398"/>
        <end position="420"/>
    </location>
</feature>
<accession>A0A1N7N2B3</accession>
<sequence length="436" mass="46465">MVLKRNAQISSILLRLISAVLTFLNGMALARILGPETYGQYVLILSWISLAYFAVTAGLPTLLLREISLSNPARDDAATRGVVLFALSVFGGLLLLCGLLFALVHRLPGVEMAVEEMSWITGVIVAFWGLSILFENATRGLGHTSAGQMAELVLRPGLGLVLFLGVAWLRGTGQVTETDAVLALLATTLATAGFSGVVFWHHVREGWQRGAAQGARRPGAWRDWMRGALHNSVTNILLAMTLQISFLMVGRLAGDAELGLYRVGYQLSIVAGIGLLAAKAVVGPQVGSSLRNPEGEPVSRVMQRAIGTCLLFSLPLCGVLLLWPAPVLDLLYGARYAGTDTVLTLQVLALGVIANSAFGPIDVALQVGRHDRMMMLAALVRIVLHLGLLVPLTRFFGIAGAAAAHTLALVAWCVIMLLAWKRRRPGAPGRDSSGST</sequence>
<keyword evidence="2" id="KW-1003">Cell membrane</keyword>
<dbReference type="EMBL" id="FTOM01000014">
    <property type="protein sequence ID" value="SIS92462.1"/>
    <property type="molecule type" value="Genomic_DNA"/>
</dbReference>
<keyword evidence="3 6" id="KW-0812">Transmembrane</keyword>
<feature type="transmembrane region" description="Helical" evidence="6">
    <location>
        <begin position="38"/>
        <end position="62"/>
    </location>
</feature>
<evidence type="ECO:0000313" key="8">
    <source>
        <dbReference type="Proteomes" id="UP000186098"/>
    </source>
</evidence>
<protein>
    <submittedName>
        <fullName evidence="7">Membrane protein involved in the export of O-antigen and teichoic acid</fullName>
    </submittedName>
</protein>
<dbReference type="PANTHER" id="PTHR30250">
    <property type="entry name" value="PST FAMILY PREDICTED COLANIC ACID TRANSPORTER"/>
    <property type="match status" value="1"/>
</dbReference>
<gene>
    <name evidence="7" type="ORF">SAMN05421795_11416</name>
</gene>
<feature type="transmembrane region" description="Helical" evidence="6">
    <location>
        <begin position="343"/>
        <end position="361"/>
    </location>
</feature>
<evidence type="ECO:0000256" key="6">
    <source>
        <dbReference type="SAM" id="Phobius"/>
    </source>
</evidence>
<reference evidence="8" key="1">
    <citation type="submission" date="2017-01" db="EMBL/GenBank/DDBJ databases">
        <authorList>
            <person name="Varghese N."/>
            <person name="Submissions S."/>
        </authorList>
    </citation>
    <scope>NUCLEOTIDE SEQUENCE [LARGE SCALE GENOMIC DNA]</scope>
    <source>
        <strain evidence="8">DSM 18714</strain>
    </source>
</reference>
<dbReference type="Pfam" id="PF01943">
    <property type="entry name" value="Polysacc_synt"/>
    <property type="match status" value="1"/>
</dbReference>
<feature type="transmembrane region" description="Helical" evidence="6">
    <location>
        <begin position="373"/>
        <end position="392"/>
    </location>
</feature>
<name>A0A1N7N2B3_9RHOB</name>
<evidence type="ECO:0000256" key="4">
    <source>
        <dbReference type="ARBA" id="ARBA00022989"/>
    </source>
</evidence>